<evidence type="ECO:0000313" key="3">
    <source>
        <dbReference type="Proteomes" id="UP001278500"/>
    </source>
</evidence>
<organism evidence="2 3">
    <name type="scientific">Neurospora tetraspora</name>
    <dbReference type="NCBI Taxonomy" id="94610"/>
    <lineage>
        <taxon>Eukaryota</taxon>
        <taxon>Fungi</taxon>
        <taxon>Dikarya</taxon>
        <taxon>Ascomycota</taxon>
        <taxon>Pezizomycotina</taxon>
        <taxon>Sordariomycetes</taxon>
        <taxon>Sordariomycetidae</taxon>
        <taxon>Sordariales</taxon>
        <taxon>Sordariaceae</taxon>
        <taxon>Neurospora</taxon>
    </lineage>
</organism>
<evidence type="ECO:0000313" key="2">
    <source>
        <dbReference type="EMBL" id="KAK3339571.1"/>
    </source>
</evidence>
<reference evidence="2" key="2">
    <citation type="submission" date="2023-06" db="EMBL/GenBank/DDBJ databases">
        <authorList>
            <consortium name="Lawrence Berkeley National Laboratory"/>
            <person name="Haridas S."/>
            <person name="Hensen N."/>
            <person name="Bonometti L."/>
            <person name="Westerberg I."/>
            <person name="Brannstrom I.O."/>
            <person name="Guillou S."/>
            <person name="Cros-Aarteil S."/>
            <person name="Calhoun S."/>
            <person name="Kuo A."/>
            <person name="Mondo S."/>
            <person name="Pangilinan J."/>
            <person name="Riley R."/>
            <person name="Labutti K."/>
            <person name="Andreopoulos B."/>
            <person name="Lipzen A."/>
            <person name="Chen C."/>
            <person name="Yanf M."/>
            <person name="Daum C."/>
            <person name="Ng V."/>
            <person name="Clum A."/>
            <person name="Steindorff A."/>
            <person name="Ohm R."/>
            <person name="Martin F."/>
            <person name="Silar P."/>
            <person name="Natvig D."/>
            <person name="Lalanne C."/>
            <person name="Gautier V."/>
            <person name="Ament-Velasquez S.L."/>
            <person name="Kruys A."/>
            <person name="Hutchinson M.I."/>
            <person name="Powell A.J."/>
            <person name="Barry K."/>
            <person name="Miller A.N."/>
            <person name="Grigoriev I.V."/>
            <person name="Debuchy R."/>
            <person name="Gladieux P."/>
            <person name="Thoren M.H."/>
            <person name="Johannesson H."/>
        </authorList>
    </citation>
    <scope>NUCLEOTIDE SEQUENCE</scope>
    <source>
        <strain evidence="2">CBS 560.94</strain>
    </source>
</reference>
<feature type="compositionally biased region" description="Basic and acidic residues" evidence="1">
    <location>
        <begin position="118"/>
        <end position="130"/>
    </location>
</feature>
<comment type="caution">
    <text evidence="2">The sequence shown here is derived from an EMBL/GenBank/DDBJ whole genome shotgun (WGS) entry which is preliminary data.</text>
</comment>
<dbReference type="EMBL" id="JAUEPP010000007">
    <property type="protein sequence ID" value="KAK3339571.1"/>
    <property type="molecule type" value="Genomic_DNA"/>
</dbReference>
<dbReference type="GeneID" id="87860336"/>
<gene>
    <name evidence="2" type="ORF">B0H65DRAFT_303809</name>
</gene>
<dbReference type="Proteomes" id="UP001278500">
    <property type="component" value="Unassembled WGS sequence"/>
</dbReference>
<dbReference type="AlphaFoldDB" id="A0AAE0JAA8"/>
<accession>A0AAE0JAA8</accession>
<name>A0AAE0JAA8_9PEZI</name>
<proteinExistence type="predicted"/>
<reference evidence="2" key="1">
    <citation type="journal article" date="2023" name="Mol. Phylogenet. Evol.">
        <title>Genome-scale phylogeny and comparative genomics of the fungal order Sordariales.</title>
        <authorList>
            <person name="Hensen N."/>
            <person name="Bonometti L."/>
            <person name="Westerberg I."/>
            <person name="Brannstrom I.O."/>
            <person name="Guillou S."/>
            <person name="Cros-Aarteil S."/>
            <person name="Calhoun S."/>
            <person name="Haridas S."/>
            <person name="Kuo A."/>
            <person name="Mondo S."/>
            <person name="Pangilinan J."/>
            <person name="Riley R."/>
            <person name="LaButti K."/>
            <person name="Andreopoulos B."/>
            <person name="Lipzen A."/>
            <person name="Chen C."/>
            <person name="Yan M."/>
            <person name="Daum C."/>
            <person name="Ng V."/>
            <person name="Clum A."/>
            <person name="Steindorff A."/>
            <person name="Ohm R.A."/>
            <person name="Martin F."/>
            <person name="Silar P."/>
            <person name="Natvig D.O."/>
            <person name="Lalanne C."/>
            <person name="Gautier V."/>
            <person name="Ament-Velasquez S.L."/>
            <person name="Kruys A."/>
            <person name="Hutchinson M.I."/>
            <person name="Powell A.J."/>
            <person name="Barry K."/>
            <person name="Miller A.N."/>
            <person name="Grigoriev I.V."/>
            <person name="Debuchy R."/>
            <person name="Gladieux P."/>
            <person name="Hiltunen Thoren M."/>
            <person name="Johannesson H."/>
        </authorList>
    </citation>
    <scope>NUCLEOTIDE SEQUENCE</scope>
    <source>
        <strain evidence="2">CBS 560.94</strain>
    </source>
</reference>
<sequence length="200" mass="22226">MQMSCREPLPNALVQRRQEMYLYEWLFPSPSSKLFIYKAVSSSSRFSAPVFASSTFFGLCLDCRCSRSLLPLPFLIVRIAKMTRKGYYTRCSCPAGKLSAPGVPEFLVTHIHLPPQDKSSDSSPPHRADMTRQNPGVPCQCSTGRTRLPGRPDIIGLHFHGLSPTNTGDREASTLAEDAANFNKRDEGDIWWAGKGTQDS</sequence>
<feature type="region of interest" description="Disordered" evidence="1">
    <location>
        <begin position="114"/>
        <end position="141"/>
    </location>
</feature>
<evidence type="ECO:0000256" key="1">
    <source>
        <dbReference type="SAM" id="MobiDB-lite"/>
    </source>
</evidence>
<protein>
    <submittedName>
        <fullName evidence="2">Uncharacterized protein</fullName>
    </submittedName>
</protein>
<dbReference type="RefSeq" id="XP_062678931.1">
    <property type="nucleotide sequence ID" value="XM_062823182.1"/>
</dbReference>
<keyword evidence="3" id="KW-1185">Reference proteome</keyword>